<dbReference type="PANTHER" id="PTHR42776:SF27">
    <property type="entry name" value="DIPEPTIDYL PEPTIDASE FAMILY MEMBER 6"/>
    <property type="match status" value="1"/>
</dbReference>
<accession>A0A1G8YTE2</accession>
<dbReference type="GO" id="GO:0004252">
    <property type="term" value="F:serine-type endopeptidase activity"/>
    <property type="evidence" value="ECO:0007669"/>
    <property type="project" value="TreeGrafter"/>
</dbReference>
<evidence type="ECO:0000256" key="1">
    <source>
        <dbReference type="ARBA" id="ARBA00010040"/>
    </source>
</evidence>
<dbReference type="Proteomes" id="UP000199433">
    <property type="component" value="Unassembled WGS sequence"/>
</dbReference>
<proteinExistence type="inferred from homology"/>
<dbReference type="InterPro" id="IPR011042">
    <property type="entry name" value="6-blade_b-propeller_TolB-like"/>
</dbReference>
<evidence type="ECO:0000313" key="6">
    <source>
        <dbReference type="EMBL" id="SDK06122.1"/>
    </source>
</evidence>
<evidence type="ECO:0000256" key="4">
    <source>
        <dbReference type="SAM" id="MobiDB-lite"/>
    </source>
</evidence>
<dbReference type="AlphaFoldDB" id="A0A1G8YTE2"/>
<dbReference type="STRING" id="426701.SAMN04488098_101118"/>
<dbReference type="SUPFAM" id="SSF50993">
    <property type="entry name" value="Peptidase/esterase 'gauge' domain"/>
    <property type="match status" value="1"/>
</dbReference>
<evidence type="ECO:0000256" key="3">
    <source>
        <dbReference type="ARBA" id="ARBA00022801"/>
    </source>
</evidence>
<evidence type="ECO:0000313" key="7">
    <source>
        <dbReference type="Proteomes" id="UP000199433"/>
    </source>
</evidence>
<dbReference type="RefSeq" id="WP_091265878.1">
    <property type="nucleotide sequence ID" value="NZ_FNFK01000011.1"/>
</dbReference>
<reference evidence="7" key="1">
    <citation type="submission" date="2016-10" db="EMBL/GenBank/DDBJ databases">
        <authorList>
            <person name="Varghese N."/>
            <person name="Submissions S."/>
        </authorList>
    </citation>
    <scope>NUCLEOTIDE SEQUENCE [LARGE SCALE GENOMIC DNA]</scope>
    <source>
        <strain evidence="7">DSM 19181</strain>
    </source>
</reference>
<dbReference type="Pfam" id="PF00326">
    <property type="entry name" value="Peptidase_S9"/>
    <property type="match status" value="1"/>
</dbReference>
<feature type="domain" description="Peptidase S9 prolyl oligopeptidase catalytic" evidence="5">
    <location>
        <begin position="445"/>
        <end position="650"/>
    </location>
</feature>
<organism evidence="6 7">
    <name type="scientific">Alkalibacterium thalassium</name>
    <dbReference type="NCBI Taxonomy" id="426701"/>
    <lineage>
        <taxon>Bacteria</taxon>
        <taxon>Bacillati</taxon>
        <taxon>Bacillota</taxon>
        <taxon>Bacilli</taxon>
        <taxon>Lactobacillales</taxon>
        <taxon>Carnobacteriaceae</taxon>
        <taxon>Alkalibacterium</taxon>
    </lineage>
</organism>
<comment type="similarity">
    <text evidence="1">Belongs to the peptidase S9C family.</text>
</comment>
<dbReference type="Gene3D" id="2.120.10.30">
    <property type="entry name" value="TolB, C-terminal domain"/>
    <property type="match status" value="1"/>
</dbReference>
<dbReference type="GO" id="GO:0006508">
    <property type="term" value="P:proteolysis"/>
    <property type="evidence" value="ECO:0007669"/>
    <property type="project" value="UniProtKB-KW"/>
</dbReference>
<dbReference type="EMBL" id="FNFK01000011">
    <property type="protein sequence ID" value="SDK06122.1"/>
    <property type="molecule type" value="Genomic_DNA"/>
</dbReference>
<dbReference type="InterPro" id="IPR029058">
    <property type="entry name" value="AB_hydrolase_fold"/>
</dbReference>
<dbReference type="InterPro" id="IPR001375">
    <property type="entry name" value="Peptidase_S9_cat"/>
</dbReference>
<gene>
    <name evidence="6" type="ORF">SAMN04488098_101118</name>
</gene>
<keyword evidence="3" id="KW-0378">Hydrolase</keyword>
<dbReference type="OrthoDB" id="108903at2"/>
<dbReference type="GO" id="GO:0004177">
    <property type="term" value="F:aminopeptidase activity"/>
    <property type="evidence" value="ECO:0007669"/>
    <property type="project" value="UniProtKB-KW"/>
</dbReference>
<feature type="region of interest" description="Disordered" evidence="4">
    <location>
        <begin position="122"/>
        <end position="143"/>
    </location>
</feature>
<name>A0A1G8YTE2_9LACT</name>
<keyword evidence="2" id="KW-0645">Protease</keyword>
<feature type="compositionally biased region" description="Basic and acidic residues" evidence="4">
    <location>
        <begin position="129"/>
        <end position="143"/>
    </location>
</feature>
<dbReference type="PANTHER" id="PTHR42776">
    <property type="entry name" value="SERINE PEPTIDASE S9 FAMILY MEMBER"/>
    <property type="match status" value="1"/>
</dbReference>
<dbReference type="FunFam" id="3.40.50.1820:FF:000028">
    <property type="entry name" value="S9 family peptidase"/>
    <property type="match status" value="1"/>
</dbReference>
<protein>
    <submittedName>
        <fullName evidence="6">Dipeptidyl aminopeptidase/acylaminoacyl peptidase</fullName>
    </submittedName>
</protein>
<evidence type="ECO:0000259" key="5">
    <source>
        <dbReference type="Pfam" id="PF00326"/>
    </source>
</evidence>
<dbReference type="Gene3D" id="3.40.50.1820">
    <property type="entry name" value="alpha/beta hydrolase"/>
    <property type="match status" value="1"/>
</dbReference>
<sequence>MKHITSESLFDLKNVSQPIVLDDRIFYLETRTDKEKNTYLTSLWSIDQKSKERIMWIDEELNPSQIKISPNKEWISFLAGKKGEKPQIYLMPLRGGTAFALTDEEQGVSSFEWTSNSGSLYYQTTVDPDQDKEKAENDSKSDDKVKPVTITKLQYKMDGQGITEKNCLQQVKKISVAKKESTLILEKDRPFRLQYVSKDESFLLYVDKLNLDDEWVYGASVYEYDIASETARLVTENIPEGSFSFEAVNESENYFLFTGNDFSHAFVTLDKIYGWDRANHTFESLSVEDKYVGDLIIGDFQQKTKGFPIKWLDDDSFVYPVTEHGKLKLYKGDKTAGSKCLVDKPFHITDGDPVDASTFAVSYSDLTTPSVLGLIDVETGEVTDLYNPNAAFEDTHQITPVERFWYKGADDWDIQGWYVPPVDKSENHPAVLYIHGGPQVCYGETFFHEMQKLSAEGYGVILLNPRGGNGYGQDFVASILGDYGNKDYEDLMLGTDYVLEQHPEIDQSNVYVAGGSYGGFMTNWIVGHTDRFKAAVTQRCISNWVSFYGTSDVGAFFVEFQLKRDVSQMEDLWKMSPLAYTKNIKTPLLVIHGQEDLRCPQEQGEQMYTAMKKQGVRTKLVLFPKSSHGLSRAGLPNLRIERLNEISNWMK</sequence>
<evidence type="ECO:0000256" key="2">
    <source>
        <dbReference type="ARBA" id="ARBA00022670"/>
    </source>
</evidence>
<keyword evidence="6" id="KW-0031">Aminopeptidase</keyword>
<dbReference type="SUPFAM" id="SSF53474">
    <property type="entry name" value="alpha/beta-Hydrolases"/>
    <property type="match status" value="1"/>
</dbReference>
<keyword evidence="7" id="KW-1185">Reference proteome</keyword>